<accession>A0ABQ6I3J8</accession>
<dbReference type="EMBL" id="BSUK01000001">
    <property type="protein sequence ID" value="GMA24364.1"/>
    <property type="molecule type" value="Genomic_DNA"/>
</dbReference>
<comment type="caution">
    <text evidence="1">The sequence shown here is derived from an EMBL/GenBank/DDBJ whole genome shotgun (WGS) entry which is preliminary data.</text>
</comment>
<dbReference type="InterPro" id="IPR014487">
    <property type="entry name" value="DUF3151"/>
</dbReference>
<proteinExistence type="predicted"/>
<reference evidence="2" key="1">
    <citation type="journal article" date="2019" name="Int. J. Syst. Evol. Microbiol.">
        <title>The Global Catalogue of Microorganisms (GCM) 10K type strain sequencing project: providing services to taxonomists for standard genome sequencing and annotation.</title>
        <authorList>
            <consortium name="The Broad Institute Genomics Platform"/>
            <consortium name="The Broad Institute Genome Sequencing Center for Infectious Disease"/>
            <person name="Wu L."/>
            <person name="Ma J."/>
        </authorList>
    </citation>
    <scope>NUCLEOTIDE SEQUENCE [LARGE SCALE GENOMIC DNA]</scope>
    <source>
        <strain evidence="2">NBRC 106348</strain>
    </source>
</reference>
<dbReference type="Proteomes" id="UP001157091">
    <property type="component" value="Unassembled WGS sequence"/>
</dbReference>
<organism evidence="1 2">
    <name type="scientific">Luteimicrobium album</name>
    <dbReference type="NCBI Taxonomy" id="1054550"/>
    <lineage>
        <taxon>Bacteria</taxon>
        <taxon>Bacillati</taxon>
        <taxon>Actinomycetota</taxon>
        <taxon>Actinomycetes</taxon>
        <taxon>Micrococcales</taxon>
        <taxon>Luteimicrobium</taxon>
    </lineage>
</organism>
<protein>
    <recommendedName>
        <fullName evidence="3">DUF3151 domain-containing protein</fullName>
    </recommendedName>
</protein>
<evidence type="ECO:0000313" key="2">
    <source>
        <dbReference type="Proteomes" id="UP001157091"/>
    </source>
</evidence>
<evidence type="ECO:0008006" key="3">
    <source>
        <dbReference type="Google" id="ProtNLM"/>
    </source>
</evidence>
<keyword evidence="2" id="KW-1185">Reference proteome</keyword>
<sequence length="173" mass="17890">MTTSVVVAGDVAISIMCATVANNGRMAHNLLGPEPVRLPDDHADLVARAMIADGASVSDAARAHPASSYVWAVLAEDALAGRGSTAGLPESDLLAYALARTGYHRGLDSLRKAGWRGQGPIPVDHVANQGALRALLALAEAADLIGETDEGVRCRQFLVDSGVTPDEVAALRS</sequence>
<evidence type="ECO:0000313" key="1">
    <source>
        <dbReference type="EMBL" id="GMA24364.1"/>
    </source>
</evidence>
<dbReference type="Pfam" id="PF11349">
    <property type="entry name" value="DUF3151"/>
    <property type="match status" value="1"/>
</dbReference>
<gene>
    <name evidence="1" type="ORF">GCM10025864_21230</name>
</gene>
<name>A0ABQ6I3J8_9MICO</name>